<accession>A0ABV3V653</accession>
<feature type="transmembrane region" description="Helical" evidence="1">
    <location>
        <begin position="27"/>
        <end position="51"/>
    </location>
</feature>
<keyword evidence="1" id="KW-0812">Transmembrane</keyword>
<name>A0ABV3V653_9MICC</name>
<gene>
    <name evidence="2" type="ORF">VVR66_15595</name>
</gene>
<dbReference type="EMBL" id="JAYWLU010000032">
    <property type="protein sequence ID" value="MEX3596135.1"/>
    <property type="molecule type" value="Genomic_DNA"/>
</dbReference>
<evidence type="ECO:0000313" key="2">
    <source>
        <dbReference type="EMBL" id="MEX3596135.1"/>
    </source>
</evidence>
<organism evidence="2 3">
    <name type="scientific">Kocuria carniphila</name>
    <dbReference type="NCBI Taxonomy" id="262208"/>
    <lineage>
        <taxon>Bacteria</taxon>
        <taxon>Bacillati</taxon>
        <taxon>Actinomycetota</taxon>
        <taxon>Actinomycetes</taxon>
        <taxon>Micrococcales</taxon>
        <taxon>Micrococcaceae</taxon>
        <taxon>Kocuria</taxon>
    </lineage>
</organism>
<dbReference type="RefSeq" id="WP_368630162.1">
    <property type="nucleotide sequence ID" value="NZ_JAYWLU010000032.1"/>
</dbReference>
<evidence type="ECO:0000256" key="1">
    <source>
        <dbReference type="SAM" id="Phobius"/>
    </source>
</evidence>
<proteinExistence type="predicted"/>
<keyword evidence="1" id="KW-1133">Transmembrane helix</keyword>
<comment type="caution">
    <text evidence="2">The sequence shown here is derived from an EMBL/GenBank/DDBJ whole genome shotgun (WGS) entry which is preliminary data.</text>
</comment>
<reference evidence="2 3" key="1">
    <citation type="journal article" date="2024" name="Fungal Genet. Biol.">
        <title>The porcine skin microbiome exhibits broad fungal antagonism.</title>
        <authorList>
            <person name="De La Cruz K.F."/>
            <person name="Townsend E.C."/>
            <person name="Alex Cheong J.Z."/>
            <person name="Salamzade R."/>
            <person name="Liu A."/>
            <person name="Sandstrom S."/>
            <person name="Davila E."/>
            <person name="Huang L."/>
            <person name="Xu K.H."/>
            <person name="Wu S.Y."/>
            <person name="Meudt J.J."/>
            <person name="Shanmuganayagam D."/>
            <person name="Gibson A.L.F."/>
            <person name="Kalan L.R."/>
        </authorList>
    </citation>
    <scope>NUCLEOTIDE SEQUENCE [LARGE SCALE GENOMIC DNA]</scope>
    <source>
        <strain evidence="2 3">LK2625</strain>
    </source>
</reference>
<protein>
    <submittedName>
        <fullName evidence="2">Uncharacterized protein</fullName>
    </submittedName>
</protein>
<keyword evidence="3" id="KW-1185">Reference proteome</keyword>
<feature type="transmembrane region" description="Helical" evidence="1">
    <location>
        <begin position="63"/>
        <end position="84"/>
    </location>
</feature>
<keyword evidence="1" id="KW-0472">Membrane</keyword>
<dbReference type="Gene3D" id="3.40.50.1820">
    <property type="entry name" value="alpha/beta hydrolase"/>
    <property type="match status" value="1"/>
</dbReference>
<dbReference type="InterPro" id="IPR029058">
    <property type="entry name" value="AB_hydrolase_fold"/>
</dbReference>
<sequence length="181" mass="20570">MADLVTITIWALFVANSLWPPRLSGGAGFISYVLAMLANEIPLVFMVVIAVSLAISRRGDLPAGWLGVAWWLSWGLIGAALVWIQTRARTARPALEAALSKSLGDSWRADIRPEIAGRLNTRTRWWSDIFLPFQRHRRDVQRIRNLSYGPDPRFHRLDIYRSRHTNRPNPVLIHLHEGGFV</sequence>
<evidence type="ECO:0000313" key="3">
    <source>
        <dbReference type="Proteomes" id="UP001558481"/>
    </source>
</evidence>
<dbReference type="Proteomes" id="UP001558481">
    <property type="component" value="Unassembled WGS sequence"/>
</dbReference>